<sequence>MTTSERSTFLFENPFFSHNAFVKFEQNILQLAKKMALPLQNYEIDHIAVRVNTEQSAQRWLSELTKCGKILSSNLVNGRKIYLIQLDKPLIIANQLVDVIELPFPKNKQYPQEGWEHIEVVIPFLPKETTNEWIERINSYFLWNKISEVSIKISTPKVEGETLANPSIAVSFVNSEGHHCCIKVHPYHIKRVVIS</sequence>
<proteinExistence type="predicted"/>
<accession>A0A0F5ERY5</accession>
<dbReference type="GO" id="GO:0005829">
    <property type="term" value="C:cytosol"/>
    <property type="evidence" value="ECO:0007669"/>
    <property type="project" value="TreeGrafter"/>
</dbReference>
<organism evidence="1 2">
    <name type="scientific">Avibacterium paragallinarum</name>
    <name type="common">Haemophilus gallinarum</name>
    <dbReference type="NCBI Taxonomy" id="728"/>
    <lineage>
        <taxon>Bacteria</taxon>
        <taxon>Pseudomonadati</taxon>
        <taxon>Pseudomonadota</taxon>
        <taxon>Gammaproteobacteria</taxon>
        <taxon>Pasteurellales</taxon>
        <taxon>Pasteurellaceae</taxon>
        <taxon>Avibacterium</taxon>
    </lineage>
</organism>
<dbReference type="Proteomes" id="UP000254620">
    <property type="component" value="Unassembled WGS sequence"/>
</dbReference>
<dbReference type="AlphaFoldDB" id="A0A0F5ERY5"/>
<dbReference type="SUPFAM" id="SSF54593">
    <property type="entry name" value="Glyoxalase/Bleomycin resistance protein/Dihydroxybiphenyl dioxygenase"/>
    <property type="match status" value="1"/>
</dbReference>
<reference evidence="1 2" key="1">
    <citation type="submission" date="2018-06" db="EMBL/GenBank/DDBJ databases">
        <authorList>
            <consortium name="Pathogen Informatics"/>
            <person name="Doyle S."/>
        </authorList>
    </citation>
    <scope>NUCLEOTIDE SEQUENCE [LARGE SCALE GENOMIC DNA]</scope>
    <source>
        <strain evidence="1 2">NCTC10926</strain>
    </source>
</reference>
<dbReference type="InterPro" id="IPR029068">
    <property type="entry name" value="Glyas_Bleomycin-R_OHBP_Dase"/>
</dbReference>
<name>A0A0F5ERY5_AVIPA</name>
<dbReference type="Pfam" id="PF06185">
    <property type="entry name" value="YecM"/>
    <property type="match status" value="1"/>
</dbReference>
<protein>
    <submittedName>
        <fullName evidence="1">Uncharacterized protein conserved in bacteria</fullName>
    </submittedName>
</protein>
<dbReference type="OrthoDB" id="5689462at2"/>
<dbReference type="Gene3D" id="3.10.180.10">
    <property type="entry name" value="2,3-Dihydroxybiphenyl 1,2-Dioxygenase, domain 1"/>
    <property type="match status" value="1"/>
</dbReference>
<dbReference type="PANTHER" id="PTHR37519:SF1">
    <property type="entry name" value="DIHYDROXYBIPHENYL DIOXYGENASE DOMAIN-CONTAINING PROTEIN"/>
    <property type="match status" value="1"/>
</dbReference>
<dbReference type="eggNOG" id="COG3102">
    <property type="taxonomic scope" value="Bacteria"/>
</dbReference>
<dbReference type="NCBIfam" id="NF008680">
    <property type="entry name" value="PRK11700.1-3"/>
    <property type="match status" value="1"/>
</dbReference>
<evidence type="ECO:0000313" key="2">
    <source>
        <dbReference type="Proteomes" id="UP000254620"/>
    </source>
</evidence>
<dbReference type="InterPro" id="IPR010393">
    <property type="entry name" value="DUF991_YecM-like"/>
</dbReference>
<dbReference type="GeneID" id="66255517"/>
<evidence type="ECO:0000313" key="1">
    <source>
        <dbReference type="EMBL" id="SUU96713.1"/>
    </source>
</evidence>
<dbReference type="RefSeq" id="WP_035685810.1">
    <property type="nucleotide sequence ID" value="NZ_CP050316.1"/>
</dbReference>
<dbReference type="PANTHER" id="PTHR37519">
    <property type="match status" value="1"/>
</dbReference>
<gene>
    <name evidence="1" type="primary">yecM</name>
    <name evidence="1" type="ORF">NCTC10926_00056</name>
</gene>
<dbReference type="STRING" id="728.VY92_08450"/>
<dbReference type="EMBL" id="UFSW01000001">
    <property type="protein sequence ID" value="SUU96713.1"/>
    <property type="molecule type" value="Genomic_DNA"/>
</dbReference>